<reference evidence="3 4" key="1">
    <citation type="journal article" date="2008" name="Science">
        <title>The Physcomitrella genome reveals evolutionary insights into the conquest of land by plants.</title>
        <authorList>
            <person name="Rensing S."/>
            <person name="Lang D."/>
            <person name="Zimmer A."/>
            <person name="Terry A."/>
            <person name="Salamov A."/>
            <person name="Shapiro H."/>
            <person name="Nishiyama T."/>
            <person name="Perroud P.-F."/>
            <person name="Lindquist E."/>
            <person name="Kamisugi Y."/>
            <person name="Tanahashi T."/>
            <person name="Sakakibara K."/>
            <person name="Fujita T."/>
            <person name="Oishi K."/>
            <person name="Shin-I T."/>
            <person name="Kuroki Y."/>
            <person name="Toyoda A."/>
            <person name="Suzuki Y."/>
            <person name="Hashimoto A."/>
            <person name="Yamaguchi K."/>
            <person name="Sugano A."/>
            <person name="Kohara Y."/>
            <person name="Fujiyama A."/>
            <person name="Anterola A."/>
            <person name="Aoki S."/>
            <person name="Ashton N."/>
            <person name="Barbazuk W.B."/>
            <person name="Barker E."/>
            <person name="Bennetzen J."/>
            <person name="Bezanilla M."/>
            <person name="Blankenship R."/>
            <person name="Cho S.H."/>
            <person name="Dutcher S."/>
            <person name="Estelle M."/>
            <person name="Fawcett J.A."/>
            <person name="Gundlach H."/>
            <person name="Hanada K."/>
            <person name="Heyl A."/>
            <person name="Hicks K.A."/>
            <person name="Hugh J."/>
            <person name="Lohr M."/>
            <person name="Mayer K."/>
            <person name="Melkozernov A."/>
            <person name="Murata T."/>
            <person name="Nelson D."/>
            <person name="Pils B."/>
            <person name="Prigge M."/>
            <person name="Reiss B."/>
            <person name="Renner T."/>
            <person name="Rombauts S."/>
            <person name="Rushton P."/>
            <person name="Sanderfoot A."/>
            <person name="Schween G."/>
            <person name="Shiu S.-H."/>
            <person name="Stueber K."/>
            <person name="Theodoulou F.L."/>
            <person name="Tu H."/>
            <person name="Van de Peer Y."/>
            <person name="Verrier P.J."/>
            <person name="Waters E."/>
            <person name="Wood A."/>
            <person name="Yang L."/>
            <person name="Cove D."/>
            <person name="Cuming A."/>
            <person name="Hasebe M."/>
            <person name="Lucas S."/>
            <person name="Mishler D.B."/>
            <person name="Reski R."/>
            <person name="Grigoriev I."/>
            <person name="Quatrano R.S."/>
            <person name="Boore J.L."/>
        </authorList>
    </citation>
    <scope>NUCLEOTIDE SEQUENCE [LARGE SCALE GENOMIC DNA]</scope>
    <source>
        <strain evidence="3 4">cv. Gransden 2004</strain>
    </source>
</reference>
<dbReference type="Pfam" id="PF06911">
    <property type="entry name" value="Senescence"/>
    <property type="match status" value="1"/>
</dbReference>
<dbReference type="OMA" id="YPSIDMN"/>
<feature type="domain" description="Senescence" evidence="2">
    <location>
        <begin position="262"/>
        <end position="433"/>
    </location>
</feature>
<name>A0A7I4BK09_PHYPA</name>
<protein>
    <recommendedName>
        <fullName evidence="2">Senescence domain-containing protein</fullName>
    </recommendedName>
</protein>
<dbReference type="KEGG" id="ppp:112295606"/>
<proteinExistence type="predicted"/>
<dbReference type="AlphaFoldDB" id="A0A7I4BK09"/>
<dbReference type="InParanoid" id="A0A7I4BK09"/>
<dbReference type="EMBL" id="ABEU02000018">
    <property type="status" value="NOT_ANNOTATED_CDS"/>
    <property type="molecule type" value="Genomic_DNA"/>
</dbReference>
<dbReference type="GeneID" id="112295606"/>
<reference evidence="3 4" key="2">
    <citation type="journal article" date="2018" name="Plant J.">
        <title>The Physcomitrella patens chromosome-scale assembly reveals moss genome structure and evolution.</title>
        <authorList>
            <person name="Lang D."/>
            <person name="Ullrich K.K."/>
            <person name="Murat F."/>
            <person name="Fuchs J."/>
            <person name="Jenkins J."/>
            <person name="Haas F.B."/>
            <person name="Piednoel M."/>
            <person name="Gundlach H."/>
            <person name="Van Bel M."/>
            <person name="Meyberg R."/>
            <person name="Vives C."/>
            <person name="Morata J."/>
            <person name="Symeonidi A."/>
            <person name="Hiss M."/>
            <person name="Muchero W."/>
            <person name="Kamisugi Y."/>
            <person name="Saleh O."/>
            <person name="Blanc G."/>
            <person name="Decker E.L."/>
            <person name="van Gessel N."/>
            <person name="Grimwood J."/>
            <person name="Hayes R.D."/>
            <person name="Graham S.W."/>
            <person name="Gunter L.E."/>
            <person name="McDaniel S.F."/>
            <person name="Hoernstein S.N.W."/>
            <person name="Larsson A."/>
            <person name="Li F.W."/>
            <person name="Perroud P.F."/>
            <person name="Phillips J."/>
            <person name="Ranjan P."/>
            <person name="Rokshar D.S."/>
            <person name="Rothfels C.J."/>
            <person name="Schneider L."/>
            <person name="Shu S."/>
            <person name="Stevenson D.W."/>
            <person name="Thummler F."/>
            <person name="Tillich M."/>
            <person name="Villarreal Aguilar J.C."/>
            <person name="Widiez T."/>
            <person name="Wong G.K."/>
            <person name="Wymore A."/>
            <person name="Zhang Y."/>
            <person name="Zimmer A.D."/>
            <person name="Quatrano R.S."/>
            <person name="Mayer K.F.X."/>
            <person name="Goodstein D."/>
            <person name="Casacuberta J.M."/>
            <person name="Vandepoele K."/>
            <person name="Reski R."/>
            <person name="Cuming A.C."/>
            <person name="Tuskan G.A."/>
            <person name="Maumus F."/>
            <person name="Salse J."/>
            <person name="Schmutz J."/>
            <person name="Rensing S.A."/>
        </authorList>
    </citation>
    <scope>NUCLEOTIDE SEQUENCE [LARGE SCALE GENOMIC DNA]</scope>
    <source>
        <strain evidence="3 4">cv. Gransden 2004</strain>
    </source>
</reference>
<dbReference type="Gramene" id="Pp3c18_22470V3.2">
    <property type="protein sequence ID" value="Pp3c18_22470V3.2"/>
    <property type="gene ID" value="Pp3c18_22470"/>
</dbReference>
<dbReference type="InterPro" id="IPR009686">
    <property type="entry name" value="Senescence/spartin_C"/>
</dbReference>
<evidence type="ECO:0000313" key="4">
    <source>
        <dbReference type="Proteomes" id="UP000006727"/>
    </source>
</evidence>
<organism evidence="3 4">
    <name type="scientific">Physcomitrium patens</name>
    <name type="common">Spreading-leaved earth moss</name>
    <name type="synonym">Physcomitrella patens</name>
    <dbReference type="NCBI Taxonomy" id="3218"/>
    <lineage>
        <taxon>Eukaryota</taxon>
        <taxon>Viridiplantae</taxon>
        <taxon>Streptophyta</taxon>
        <taxon>Embryophyta</taxon>
        <taxon>Bryophyta</taxon>
        <taxon>Bryophytina</taxon>
        <taxon>Bryopsida</taxon>
        <taxon>Funariidae</taxon>
        <taxon>Funariales</taxon>
        <taxon>Funariaceae</taxon>
        <taxon>Physcomitrium</taxon>
    </lineage>
</organism>
<evidence type="ECO:0000259" key="2">
    <source>
        <dbReference type="Pfam" id="PF06911"/>
    </source>
</evidence>
<keyword evidence="4" id="KW-1185">Reference proteome</keyword>
<dbReference type="PANTHER" id="PTHR21068:SF43">
    <property type="entry name" value="SPARTIN"/>
    <property type="match status" value="1"/>
</dbReference>
<accession>A0A7I4BK09</accession>
<evidence type="ECO:0000256" key="1">
    <source>
        <dbReference type="SAM" id="MobiDB-lite"/>
    </source>
</evidence>
<gene>
    <name evidence="3" type="primary">LOC112295606</name>
</gene>
<dbReference type="PANTHER" id="PTHR21068">
    <property type="entry name" value="SPARTIN"/>
    <property type="match status" value="1"/>
</dbReference>
<dbReference type="OrthoDB" id="20821at2759"/>
<dbReference type="EnsemblPlants" id="Pp3c18_22470V3.2">
    <property type="protein sequence ID" value="Pp3c18_22470V3.2"/>
    <property type="gene ID" value="Pp3c18_22470"/>
</dbReference>
<dbReference type="FunCoup" id="A0A7I4BK09">
    <property type="interactions" value="1463"/>
</dbReference>
<feature type="compositionally biased region" description="Polar residues" evidence="1">
    <location>
        <begin position="1"/>
        <end position="16"/>
    </location>
</feature>
<dbReference type="GO" id="GO:0005886">
    <property type="term" value="C:plasma membrane"/>
    <property type="evidence" value="ECO:0000318"/>
    <property type="project" value="GO_Central"/>
</dbReference>
<evidence type="ECO:0000313" key="3">
    <source>
        <dbReference type="EnsemblPlants" id="Pp3c18_22470V3.2"/>
    </source>
</evidence>
<reference evidence="3" key="3">
    <citation type="submission" date="2020-12" db="UniProtKB">
        <authorList>
            <consortium name="EnsemblPlants"/>
        </authorList>
    </citation>
    <scope>IDENTIFICATION</scope>
</reference>
<dbReference type="RefSeq" id="XP_024403172.1">
    <property type="nucleotide sequence ID" value="XM_024547404.2"/>
</dbReference>
<dbReference type="InterPro" id="IPR045036">
    <property type="entry name" value="Spartin-like"/>
</dbReference>
<dbReference type="Proteomes" id="UP000006727">
    <property type="component" value="Chromosome 18"/>
</dbReference>
<feature type="region of interest" description="Disordered" evidence="1">
    <location>
        <begin position="1"/>
        <end position="39"/>
    </location>
</feature>
<sequence>MGGQETSPYLVSSSSLKIRPQSPFPSNASSSLYPKIQSEGRPPAAAAAADMASGSANSPVGAFEELLVTIPGALVHLVDDQESVLLASGDFSIVRINQQNQRIVVLVRAGDSLQWPLVSDEQVVKLDSIHYVFSLPMAPTLDEAVDGTASEAVSRAQGGEKVHYGVTFAAQGQEEDLRLLDDLLESYSFFSSPSLVHGDNQKETVERHLASKDDLVVDTRGATVVPASVVTGNGKQITEENQRIFWTAMAPNVDDYGNSLAKAIASGTGQIIRGIFWVRDSTVKTLESGSINVTRNSKPTDHPSDIRPSTLRNLQSLTCRVNYLSKATDDFAKSVLSGVISTVGIIPNAIIRSSVGRAILKTAPGEVALASMISFWKLFDAVEQASRDVLKTGTAAAATVVTHKYGEPAGTATGQTLGTAGHMVGTAWSVAKIPKAFNPTAALKPSKATVMALNSPKLTK</sequence>